<evidence type="ECO:0000313" key="2">
    <source>
        <dbReference type="EMBL" id="ABV85050.1"/>
    </source>
</evidence>
<dbReference type="InterPro" id="IPR043519">
    <property type="entry name" value="NT_sf"/>
</dbReference>
<dbReference type="EMBL" id="CP000683">
    <property type="protein sequence ID" value="ABV85050.1"/>
    <property type="molecule type" value="Genomic_DNA"/>
</dbReference>
<dbReference type="Proteomes" id="UP000001311">
    <property type="component" value="Chromosome"/>
</dbReference>
<dbReference type="GO" id="GO:0016787">
    <property type="term" value="F:hydrolase activity"/>
    <property type="evidence" value="ECO:0007669"/>
    <property type="project" value="UniProtKB-KW"/>
</dbReference>
<accession>A8F2B4</accession>
<dbReference type="InterPro" id="IPR007685">
    <property type="entry name" value="RelA_SpoT"/>
</dbReference>
<proteinExistence type="predicted"/>
<dbReference type="Pfam" id="PF04607">
    <property type="entry name" value="RelA_SpoT"/>
    <property type="match status" value="1"/>
</dbReference>
<reference evidence="2 3" key="1">
    <citation type="journal article" date="2007" name="Genome Res.">
        <title>Lateral gene transfer between obligate intracellular bacteria: evidence from the Rickettsia massiliae genome.</title>
        <authorList>
            <person name="Blanc G."/>
            <person name="Ogata H."/>
            <person name="Robert C."/>
            <person name="Audic S."/>
            <person name="Claverie J.-M."/>
            <person name="Raoult D."/>
        </authorList>
    </citation>
    <scope>NUCLEOTIDE SEQUENCE [LARGE SCALE GENOMIC DNA]</scope>
    <source>
        <strain evidence="3">Mtu5</strain>
    </source>
</reference>
<name>A8F2B4_RICM5</name>
<dbReference type="PANTHER" id="PTHR21262">
    <property type="entry name" value="GUANOSINE-3',5'-BIS DIPHOSPHATE 3'-PYROPHOSPHOHYDROLASE"/>
    <property type="match status" value="1"/>
</dbReference>
<dbReference type="CDD" id="cd05399">
    <property type="entry name" value="NT_Rel-Spo_like"/>
    <property type="match status" value="1"/>
</dbReference>
<protein>
    <submittedName>
        <fullName evidence="2">Guanosine polyphosphate pyrophosphohydrolase/synthetase</fullName>
    </submittedName>
</protein>
<dbReference type="SUPFAM" id="SSF81301">
    <property type="entry name" value="Nucleotidyltransferase"/>
    <property type="match status" value="1"/>
</dbReference>
<dbReference type="PANTHER" id="PTHR21262:SF31">
    <property type="entry name" value="GTP PYROPHOSPHOKINASE"/>
    <property type="match status" value="1"/>
</dbReference>
<dbReference type="KEGG" id="rms:RMA_0996"/>
<sequence length="139" mass="16550">MKEVVLLQRVIKHLNHNLSKHDIAAQITGRIKHPISILYKLYRKGIKLEELTDIFVISIVVIDEEKCYKALKVVHDLYEYEKDKFKNYILNPKPNGYQSLHTIITTEDNYKMEIQIRDHKMHYHAESGEAAHWKYKNSF</sequence>
<dbReference type="Gene3D" id="3.30.460.10">
    <property type="entry name" value="Beta Polymerase, domain 2"/>
    <property type="match status" value="1"/>
</dbReference>
<evidence type="ECO:0000259" key="1">
    <source>
        <dbReference type="SMART" id="SM00954"/>
    </source>
</evidence>
<evidence type="ECO:0000313" key="3">
    <source>
        <dbReference type="Proteomes" id="UP000001311"/>
    </source>
</evidence>
<feature type="domain" description="RelA/SpoT" evidence="1">
    <location>
        <begin position="29"/>
        <end position="139"/>
    </location>
</feature>
<keyword evidence="3" id="KW-1185">Reference proteome</keyword>
<dbReference type="GO" id="GO:0015969">
    <property type="term" value="P:guanosine tetraphosphate metabolic process"/>
    <property type="evidence" value="ECO:0007669"/>
    <property type="project" value="InterPro"/>
</dbReference>
<organism evidence="2 3">
    <name type="scientific">Rickettsia massiliae (strain Mtu5)</name>
    <dbReference type="NCBI Taxonomy" id="416276"/>
    <lineage>
        <taxon>Bacteria</taxon>
        <taxon>Pseudomonadati</taxon>
        <taxon>Pseudomonadota</taxon>
        <taxon>Alphaproteobacteria</taxon>
        <taxon>Rickettsiales</taxon>
        <taxon>Rickettsiaceae</taxon>
        <taxon>Rickettsieae</taxon>
        <taxon>Rickettsia</taxon>
        <taxon>spotted fever group</taxon>
    </lineage>
</organism>
<dbReference type="AlphaFoldDB" id="A8F2B4"/>
<gene>
    <name evidence="2" type="primary">spoT12</name>
    <name evidence="2" type="synonym">spoTc</name>
    <name evidence="2" type="ordered locus">RMA_0996</name>
</gene>
<dbReference type="SMART" id="SM00954">
    <property type="entry name" value="RelA_SpoT"/>
    <property type="match status" value="1"/>
</dbReference>
<dbReference type="HOGENOM" id="CLU_1833672_0_0_5"/>